<keyword evidence="5" id="KW-1185">Reference proteome</keyword>
<feature type="compositionally biased region" description="Pro residues" evidence="2">
    <location>
        <begin position="241"/>
        <end position="250"/>
    </location>
</feature>
<feature type="region of interest" description="Disordered" evidence="2">
    <location>
        <begin position="384"/>
        <end position="463"/>
    </location>
</feature>
<feature type="compositionally biased region" description="Low complexity" evidence="2">
    <location>
        <begin position="156"/>
        <end position="166"/>
    </location>
</feature>
<feature type="compositionally biased region" description="Polar residues" evidence="2">
    <location>
        <begin position="664"/>
        <end position="678"/>
    </location>
</feature>
<dbReference type="OrthoDB" id="1717591at2759"/>
<feature type="compositionally biased region" description="Low complexity" evidence="2">
    <location>
        <begin position="251"/>
        <end position="264"/>
    </location>
</feature>
<feature type="region of interest" description="Disordered" evidence="2">
    <location>
        <begin position="214"/>
        <end position="267"/>
    </location>
</feature>
<dbReference type="GO" id="GO:0005737">
    <property type="term" value="C:cytoplasm"/>
    <property type="evidence" value="ECO:0007669"/>
    <property type="project" value="TreeGrafter"/>
</dbReference>
<feature type="domain" description="J" evidence="3">
    <location>
        <begin position="894"/>
        <end position="955"/>
    </location>
</feature>
<dbReference type="AlphaFoldDB" id="A0A250XB74"/>
<dbReference type="GO" id="GO:0072583">
    <property type="term" value="P:clathrin-dependent endocytosis"/>
    <property type="evidence" value="ECO:0007669"/>
    <property type="project" value="TreeGrafter"/>
</dbReference>
<reference evidence="4 5" key="1">
    <citation type="submission" date="2017-08" db="EMBL/GenBank/DDBJ databases">
        <title>Acidophilic green algal genome provides insights into adaptation to an acidic environment.</title>
        <authorList>
            <person name="Hirooka S."/>
            <person name="Hirose Y."/>
            <person name="Kanesaki Y."/>
            <person name="Higuchi S."/>
            <person name="Fujiwara T."/>
            <person name="Onuma R."/>
            <person name="Era A."/>
            <person name="Ohbayashi R."/>
            <person name="Uzuka A."/>
            <person name="Nozaki H."/>
            <person name="Yoshikawa H."/>
            <person name="Miyagishima S.Y."/>
        </authorList>
    </citation>
    <scope>NUCLEOTIDE SEQUENCE [LARGE SCALE GENOMIC DNA]</scope>
    <source>
        <strain evidence="4 5">NIES-2499</strain>
    </source>
</reference>
<feature type="region of interest" description="Disordered" evidence="2">
    <location>
        <begin position="739"/>
        <end position="762"/>
    </location>
</feature>
<dbReference type="GO" id="GO:0030276">
    <property type="term" value="F:clathrin binding"/>
    <property type="evidence" value="ECO:0007669"/>
    <property type="project" value="TreeGrafter"/>
</dbReference>
<dbReference type="CDD" id="cd06257">
    <property type="entry name" value="DnaJ"/>
    <property type="match status" value="1"/>
</dbReference>
<evidence type="ECO:0000313" key="4">
    <source>
        <dbReference type="EMBL" id="GAX80139.1"/>
    </source>
</evidence>
<feature type="compositionally biased region" description="Polar residues" evidence="2">
    <location>
        <begin position="385"/>
        <end position="400"/>
    </location>
</feature>
<dbReference type="PANTHER" id="PTHR23172">
    <property type="entry name" value="AUXILIN/CYCLIN G-ASSOCIATED KINASE-RELATED"/>
    <property type="match status" value="1"/>
</dbReference>
<evidence type="ECO:0000256" key="2">
    <source>
        <dbReference type="SAM" id="MobiDB-lite"/>
    </source>
</evidence>
<feature type="compositionally biased region" description="Basic and acidic residues" evidence="2">
    <location>
        <begin position="445"/>
        <end position="454"/>
    </location>
</feature>
<feature type="coiled-coil region" evidence="1">
    <location>
        <begin position="836"/>
        <end position="863"/>
    </location>
</feature>
<feature type="region of interest" description="Disordered" evidence="2">
    <location>
        <begin position="537"/>
        <end position="557"/>
    </location>
</feature>
<dbReference type="GO" id="GO:0031982">
    <property type="term" value="C:vesicle"/>
    <property type="evidence" value="ECO:0007669"/>
    <property type="project" value="TreeGrafter"/>
</dbReference>
<feature type="region of interest" description="Disordered" evidence="2">
    <location>
        <begin position="661"/>
        <end position="688"/>
    </location>
</feature>
<feature type="compositionally biased region" description="Low complexity" evidence="2">
    <location>
        <begin position="116"/>
        <end position="135"/>
    </location>
</feature>
<dbReference type="EMBL" id="BEGY01000049">
    <property type="protein sequence ID" value="GAX80139.1"/>
    <property type="molecule type" value="Genomic_DNA"/>
</dbReference>
<evidence type="ECO:0000256" key="1">
    <source>
        <dbReference type="SAM" id="Coils"/>
    </source>
</evidence>
<keyword evidence="1" id="KW-0175">Coiled coil</keyword>
<feature type="compositionally biased region" description="Polar residues" evidence="2">
    <location>
        <begin position="168"/>
        <end position="178"/>
    </location>
</feature>
<organism evidence="4 5">
    <name type="scientific">Chlamydomonas eustigma</name>
    <dbReference type="NCBI Taxonomy" id="1157962"/>
    <lineage>
        <taxon>Eukaryota</taxon>
        <taxon>Viridiplantae</taxon>
        <taxon>Chlorophyta</taxon>
        <taxon>core chlorophytes</taxon>
        <taxon>Chlorophyceae</taxon>
        <taxon>CS clade</taxon>
        <taxon>Chlamydomonadales</taxon>
        <taxon>Chlamydomonadaceae</taxon>
        <taxon>Chlamydomonas</taxon>
    </lineage>
</organism>
<dbReference type="Proteomes" id="UP000232323">
    <property type="component" value="Unassembled WGS sequence"/>
</dbReference>
<feature type="compositionally biased region" description="Low complexity" evidence="2">
    <location>
        <begin position="751"/>
        <end position="762"/>
    </location>
</feature>
<dbReference type="InterPro" id="IPR036869">
    <property type="entry name" value="J_dom_sf"/>
</dbReference>
<feature type="region of interest" description="Disordered" evidence="2">
    <location>
        <begin position="156"/>
        <end position="178"/>
    </location>
</feature>
<protein>
    <recommendedName>
        <fullName evidence="3">J domain-containing protein</fullName>
    </recommendedName>
</protein>
<gene>
    <name evidence="4" type="ORF">CEUSTIGMA_g7577.t1</name>
</gene>
<feature type="region of interest" description="Disordered" evidence="2">
    <location>
        <begin position="317"/>
        <end position="336"/>
    </location>
</feature>
<comment type="caution">
    <text evidence="4">The sequence shown here is derived from an EMBL/GenBank/DDBJ whole genome shotgun (WGS) entry which is preliminary data.</text>
</comment>
<feature type="region of interest" description="Disordered" evidence="2">
    <location>
        <begin position="281"/>
        <end position="310"/>
    </location>
</feature>
<feature type="region of interest" description="Disordered" evidence="2">
    <location>
        <begin position="74"/>
        <end position="97"/>
    </location>
</feature>
<dbReference type="PANTHER" id="PTHR23172:SF19">
    <property type="entry name" value="J DOMAIN-CONTAINING PROTEIN"/>
    <property type="match status" value="1"/>
</dbReference>
<feature type="region of interest" description="Disordered" evidence="2">
    <location>
        <begin position="112"/>
        <end position="142"/>
    </location>
</feature>
<dbReference type="InterPro" id="IPR001623">
    <property type="entry name" value="DnaJ_domain"/>
</dbReference>
<sequence length="955" mass="100449">MSRKGDPFNFDEIYSKIGAENMVKKPMAETKKPVEHGTVSTEGLGINVVSPASKAVSTTNVSLLHDLESLAATSSRQPQISVYKPAVPPSNSTAQPKAPVIKGALQPSGIDDFFGSSKNAATTTSSTKSIQSESQPQDESEDPFAAFDAVDGALPAVPAMTAPPTASGMPSKNGFSSTDNLLGVEEGLAGGSYRLGRNHLVSQTLCFPVAFDSPSDTSHHPAQSVVSDQRPKPSSQDTQLPPYPAVPSAPLPQYQAPKKQYQQQEVPHQAYHGTARGRMWEEDHYDSNPPSKLPASISTLSPQSDEGRPAASFAFGATATSPPLQQGRDTSYSTAAAESSSPVAAAAAPSQPKASGFGGFLKDLSKKAVKAAQAGLQSLEAALDQGSSVSQPQTNVNNKYPVTRRRGDPMYQDHSFDGQPENAQFTAGRHARTSAPSSWPAGGDSEERRRHGADNGEEEEEGAAKALELALRVMELPVEVRADALAHLAPAVRMRVEDVLRDQALLEAEAEQEQAMRGDGLDEVVCTRVFDPYQPVPVKSSGAGHEGGSKAGAHTRTQQPAAQIAAFVDFSVDEGGGGVQPQPEKATVPGQSFGAFVGDRTAAAAAVQADIFYRPDMMSCPAAAADLLGDFSTSTTATAGSAPSVKPGGSAGFAADLMSGMNGGTESFQNPASGSPPSQHAVAMGAAAAPQTAFKESLSGDLLGGFEERGHAASFHSSHSPSTQENDRNMTSVTTSVNDEMSDDFFSGGKTSTATSSTSVPATACRGAATAATSHCRAPTRPIAKVVDLIGDLGGLHDVDVSSHQQLYEEDEGVVGEPEVRKQLRAARLAEKHAKMKAALAEKQAVDDELVRKKEEQVQLKDRLGEVVNAWKNKHKGNIRGLLGSLQTVLWEGSGWVTLGMGDLLDANQVKKAYMKANLLVHPDKVRQKNGTAEQVAIADMVFDVLKDAWNVFKP</sequence>
<feature type="compositionally biased region" description="Polar residues" evidence="2">
    <location>
        <begin position="214"/>
        <end position="239"/>
    </location>
</feature>
<name>A0A250XB74_9CHLO</name>
<evidence type="ECO:0000313" key="5">
    <source>
        <dbReference type="Proteomes" id="UP000232323"/>
    </source>
</evidence>
<evidence type="ECO:0000259" key="3">
    <source>
        <dbReference type="PROSITE" id="PS50076"/>
    </source>
</evidence>
<dbReference type="SUPFAM" id="SSF46565">
    <property type="entry name" value="Chaperone J-domain"/>
    <property type="match status" value="1"/>
</dbReference>
<dbReference type="Gene3D" id="1.10.287.110">
    <property type="entry name" value="DnaJ domain"/>
    <property type="match status" value="1"/>
</dbReference>
<accession>A0A250XB74</accession>
<proteinExistence type="predicted"/>
<dbReference type="PROSITE" id="PS50076">
    <property type="entry name" value="DNAJ_2"/>
    <property type="match status" value="1"/>
</dbReference>
<dbReference type="STRING" id="1157962.A0A250XB74"/>
<dbReference type="GO" id="GO:0072318">
    <property type="term" value="P:clathrin coat disassembly"/>
    <property type="evidence" value="ECO:0007669"/>
    <property type="project" value="TreeGrafter"/>
</dbReference>